<organism evidence="1 2">
    <name type="scientific">Oceanobacillus oncorhynchi</name>
    <dbReference type="NCBI Taxonomy" id="545501"/>
    <lineage>
        <taxon>Bacteria</taxon>
        <taxon>Bacillati</taxon>
        <taxon>Bacillota</taxon>
        <taxon>Bacilli</taxon>
        <taxon>Bacillales</taxon>
        <taxon>Bacillaceae</taxon>
        <taxon>Oceanobacillus</taxon>
    </lineage>
</organism>
<dbReference type="RefSeq" id="WP_042530326.1">
    <property type="nucleotide sequence ID" value="NZ_CDGG01000001.1"/>
</dbReference>
<dbReference type="EMBL" id="CDGG01000001">
    <property type="protein sequence ID" value="CEI81283.1"/>
    <property type="molecule type" value="Genomic_DNA"/>
</dbReference>
<dbReference type="Proteomes" id="UP000040453">
    <property type="component" value="Unassembled WGS sequence"/>
</dbReference>
<evidence type="ECO:0000313" key="2">
    <source>
        <dbReference type="Proteomes" id="UP000040453"/>
    </source>
</evidence>
<sequence>MKITYSILYKNGHEDIVVQPLNDDNFKRIQKINGVIQTSIENNLDGRVTIGDESTDVKTIRLSEVARVHYQFSEE</sequence>
<name>A0A0A1ME13_9BACI</name>
<evidence type="ECO:0000313" key="1">
    <source>
        <dbReference type="EMBL" id="CEI81283.1"/>
    </source>
</evidence>
<protein>
    <submittedName>
        <fullName evidence="1">Uncharacterized protein</fullName>
    </submittedName>
</protein>
<gene>
    <name evidence="1" type="ORF">BN997_01101</name>
</gene>
<reference evidence="1 2" key="1">
    <citation type="submission" date="2014-11" db="EMBL/GenBank/DDBJ databases">
        <authorList>
            <person name="Urmite Genomes Urmite Genomes"/>
        </authorList>
    </citation>
    <scope>NUCLEOTIDE SEQUENCE [LARGE SCALE GENOMIC DNA]</scope>
    <source>
        <strain evidence="1 2">Oc5</strain>
    </source>
</reference>
<dbReference type="AlphaFoldDB" id="A0A0A1ME13"/>
<dbReference type="OrthoDB" id="2974616at2"/>
<keyword evidence="2" id="KW-1185">Reference proteome</keyword>
<proteinExistence type="predicted"/>
<accession>A0A0A1ME13</accession>
<dbReference type="STRING" id="545501.BN997_01101"/>